<feature type="compositionally biased region" description="Polar residues" evidence="1">
    <location>
        <begin position="410"/>
        <end position="426"/>
    </location>
</feature>
<evidence type="ECO:0000256" key="1">
    <source>
        <dbReference type="SAM" id="MobiDB-lite"/>
    </source>
</evidence>
<feature type="region of interest" description="Disordered" evidence="1">
    <location>
        <begin position="498"/>
        <end position="519"/>
    </location>
</feature>
<feature type="compositionally biased region" description="Low complexity" evidence="1">
    <location>
        <begin position="615"/>
        <end position="629"/>
    </location>
</feature>
<organism evidence="2 3">
    <name type="scientific">Besnoitia besnoiti</name>
    <name type="common">Apicomplexan protozoan</name>
    <dbReference type="NCBI Taxonomy" id="94643"/>
    <lineage>
        <taxon>Eukaryota</taxon>
        <taxon>Sar</taxon>
        <taxon>Alveolata</taxon>
        <taxon>Apicomplexa</taxon>
        <taxon>Conoidasida</taxon>
        <taxon>Coccidia</taxon>
        <taxon>Eucoccidiorida</taxon>
        <taxon>Eimeriorina</taxon>
        <taxon>Sarcocystidae</taxon>
        <taxon>Besnoitia</taxon>
    </lineage>
</organism>
<feature type="region of interest" description="Disordered" evidence="1">
    <location>
        <begin position="303"/>
        <end position="328"/>
    </location>
</feature>
<feature type="compositionally biased region" description="Polar residues" evidence="1">
    <location>
        <begin position="871"/>
        <end position="880"/>
    </location>
</feature>
<feature type="region of interest" description="Disordered" evidence="1">
    <location>
        <begin position="1"/>
        <end position="95"/>
    </location>
</feature>
<feature type="region of interest" description="Disordered" evidence="1">
    <location>
        <begin position="1396"/>
        <end position="1455"/>
    </location>
</feature>
<dbReference type="VEuPathDB" id="ToxoDB:BESB_004190"/>
<feature type="region of interest" description="Disordered" evidence="1">
    <location>
        <begin position="1220"/>
        <end position="1256"/>
    </location>
</feature>
<feature type="region of interest" description="Disordered" evidence="1">
    <location>
        <begin position="1475"/>
        <end position="1556"/>
    </location>
</feature>
<evidence type="ECO:0000313" key="3">
    <source>
        <dbReference type="Proteomes" id="UP000224006"/>
    </source>
</evidence>
<feature type="compositionally biased region" description="Polar residues" evidence="1">
    <location>
        <begin position="1422"/>
        <end position="1442"/>
    </location>
</feature>
<dbReference type="OrthoDB" id="331572at2759"/>
<gene>
    <name evidence="2" type="ORF">BESB_004190</name>
</gene>
<feature type="region of interest" description="Disordered" evidence="1">
    <location>
        <begin position="1283"/>
        <end position="1314"/>
    </location>
</feature>
<comment type="caution">
    <text evidence="2">The sequence shown here is derived from an EMBL/GenBank/DDBJ whole genome shotgun (WGS) entry which is preliminary data.</text>
</comment>
<feature type="compositionally biased region" description="Low complexity" evidence="1">
    <location>
        <begin position="1491"/>
        <end position="1514"/>
    </location>
</feature>
<dbReference type="KEGG" id="bbes:BESB_004190"/>
<feature type="compositionally biased region" description="Low complexity" evidence="1">
    <location>
        <begin position="841"/>
        <end position="851"/>
    </location>
</feature>
<dbReference type="EMBL" id="NWUJ01000001">
    <property type="protein sequence ID" value="PFH38078.1"/>
    <property type="molecule type" value="Genomic_DNA"/>
</dbReference>
<dbReference type="RefSeq" id="XP_029222087.1">
    <property type="nucleotide sequence ID" value="XM_029359174.1"/>
</dbReference>
<evidence type="ECO:0000313" key="2">
    <source>
        <dbReference type="EMBL" id="PFH38078.1"/>
    </source>
</evidence>
<keyword evidence="3" id="KW-1185">Reference proteome</keyword>
<feature type="compositionally biased region" description="Low complexity" evidence="1">
    <location>
        <begin position="1531"/>
        <end position="1556"/>
    </location>
</feature>
<feature type="compositionally biased region" description="Acidic residues" evidence="1">
    <location>
        <begin position="126"/>
        <end position="135"/>
    </location>
</feature>
<feature type="compositionally biased region" description="Polar residues" evidence="1">
    <location>
        <begin position="81"/>
        <end position="95"/>
    </location>
</feature>
<dbReference type="Proteomes" id="UP000224006">
    <property type="component" value="Chromosome I"/>
</dbReference>
<name>A0A2A9MHQ7_BESBE</name>
<protein>
    <submittedName>
        <fullName evidence="2">Uncharacterized protein</fullName>
    </submittedName>
</protein>
<proteinExistence type="predicted"/>
<sequence>MAPAGGVVSASPPRTAAGAPRLVTGAPVGSVRPGKVKLGGKNAAEDSNKVPKGQKRPALAWKPKKRAASSTQLGLDVQAGNPATNPTTSMLQQTPEDIQLALGFSASVDDAISSQDPNTLLEDYESEDCGTEFEEQQTRAQTNGSSDVEYCSLDNGRKSTATTDGSLSAVASRETSFPPESRSVSALIVEDISEAEKMETAEFDAPGMSAALRCYAEEPEYPRSNATDASLQSHSSRLSEEVLAQLNQAQKSITSSTSRAQLLLDQRPEDGTVQDAQNLDYLNASCAQSGGLRLEDVLQFQGPLSPHREDDEVSFELSEDSGGSERGLLTEAEDNEIWRAIEAEGSSQVVDQQSGGVFFVPPHVEQSQESGKLSVSGATPGPMQQSLIVEERRGSNDEPFLLQPHADNPTADSQGHQNRQETSGSTPAGASPSLKKPKPKQKESGSSPACGRAASSVLVAGPAAVHPAKPVNHNVPRNLRGAGGALVGRVPKAAATLSSPAPVPLARAPSPQERPQPSRARFAVCPSSGAPGRVSAVQLIKQISGAATGCVSGSPRRGPSWNELPPAARAQIIEILQQQRIILTSRAQIKKAVDAIRRACAGKAPRVSASESTPASRQSSRASERSGAAVRRHTPGAGSLASLTPSCSASQPRQPLHQTAAGRGSLGARSRAVLGPSQGGRMQSGRSLRRSVSEQQTSTPSTEIGARSLGGARGRGTVGVPAAGRTRSGSRLLCPHGLRYKSLCAFCGSHDSTPNSIASRGFAQVTVASQMYEKAARKKSSSIVVNCASRGRPWSSVTAAPNNTSSVTTLASDSVNAARQSVGAASCVSTSTAMSRTSVGSKSLDSSLDLLPGGRSIGAPRGRSRCPRRASSGTKTSKTPQEVPPVFLRLWENALEKQRARTEDLPAGKSTNSGVPRHSVAASSAVSGAAASRRCLSDGPVMEAFGGASRGLGAGLGPAAEGAARCARTVAPAKGPSSSAPVAQHQPLAASVGEVNVSATANPQRQQARLANVSMQTPLYAAPDHQRPVQTLPAGTPAYHDGRPFIPQMHGQQPVVASKSLGTAFFPANQAPFFPQGARTPPPSCASLSTALAAPHGQLTGPLPIANHHATPSFAANGDMPHPSALYALPPYPNPGMAMPVPGPSSAATAYGASVSAPFRSVPPVAPNAFLQNPTPAFPMYPPRAPNGASPMSAFTLPQTSQMFAGATSQSAFYPAPQAFPTATERGQGGGERPTAAQGDGKAEASAAGTESGMEQDPAAGLSAFCISNLHIASRPIPRAVAAKRHPSVASSKKGEASGVSPVRSDRSKTVKTPKGCAWQLDKQAVAAVGVAKPNKEAPGKAAEQVTPAQSNGMDLTASGSYMDLQTQSQTNQTEELTRQQAWQAAWQRQLAQWQQPSSAVAESQEDGAAAREPSPFALPQSAGNPPMSTNIPRSPIGQQRAQEGLPAGNADGTLATTSAGIPHILSFSSCAPLRASPSPQRAGSPSFAFPNPAGGSSPPWSSPLSPAPTALSPFATNPGVAPASPPSPIQSPQTKWTPAQASPPAESQESASGGWPEAAEAIAISIAEENGGYRLNDEAEKGVDETTHFGLFRRSARPSVAPPQHSRSPAPVRPPQKNGAYVAPQSVPAAKAGLLFCSSSAGDAQKGQSGPVVPSGVSHSKSGLVMFAMGGRRGENQVSGMVSMQHRPRVNVRGPSGLAEVHAIQGLQRQFAPPAFSRTRPLKSQGHAAGIPGGERMASSNLSRVASAADGRGVSLHN</sequence>
<feature type="region of interest" description="Disordered" evidence="1">
    <location>
        <begin position="126"/>
        <end position="182"/>
    </location>
</feature>
<feature type="region of interest" description="Disordered" evidence="1">
    <location>
        <begin position="836"/>
        <end position="884"/>
    </location>
</feature>
<feature type="region of interest" description="Disordered" evidence="1">
    <location>
        <begin position="398"/>
        <end position="453"/>
    </location>
</feature>
<feature type="region of interest" description="Disordered" evidence="1">
    <location>
        <begin position="900"/>
        <end position="919"/>
    </location>
</feature>
<feature type="region of interest" description="Disordered" evidence="1">
    <location>
        <begin position="1719"/>
        <end position="1759"/>
    </location>
</feature>
<dbReference type="GeneID" id="40305482"/>
<feature type="region of interest" description="Disordered" evidence="1">
    <location>
        <begin position="1592"/>
        <end position="1621"/>
    </location>
</feature>
<reference evidence="2 3" key="1">
    <citation type="submission" date="2017-09" db="EMBL/GenBank/DDBJ databases">
        <title>Genome sequencing of Besnoitia besnoiti strain Bb-Ger1.</title>
        <authorList>
            <person name="Schares G."/>
            <person name="Venepally P."/>
            <person name="Lorenzi H.A."/>
        </authorList>
    </citation>
    <scope>NUCLEOTIDE SEQUENCE [LARGE SCALE GENOMIC DNA]</scope>
    <source>
        <strain evidence="2 3">Bb-Ger1</strain>
    </source>
</reference>
<feature type="compositionally biased region" description="Polar residues" evidence="1">
    <location>
        <begin position="693"/>
        <end position="702"/>
    </location>
</feature>
<feature type="compositionally biased region" description="Polar residues" evidence="1">
    <location>
        <begin position="641"/>
        <end position="657"/>
    </location>
</feature>
<accession>A0A2A9MHQ7</accession>
<feature type="region of interest" description="Disordered" evidence="1">
    <location>
        <begin position="602"/>
        <end position="724"/>
    </location>
</feature>